<dbReference type="OrthoDB" id="4743266at2759"/>
<evidence type="ECO:0000313" key="3">
    <source>
        <dbReference type="EMBL" id="KAF2654974.1"/>
    </source>
</evidence>
<accession>A0A6A6T8S7</accession>
<protein>
    <submittedName>
        <fullName evidence="3">Uncharacterized protein</fullName>
    </submittedName>
</protein>
<dbReference type="AlphaFoldDB" id="A0A6A6T8S7"/>
<sequence>MSRNHIFALIGHPFDDTWRMEPTSFAARSGERARPLFHTRSRSSYGERNSDPDLTRHMSITRDNVSNVIKQELSANLAPFLGEIEAKVLSVLETQPQPSSIKRVTTDKTITGRDRDRENDHIARIEHLEMKVQITASEKEAQDEMIVNANNEKMLLNQKLRTAEKKAKKLESILLQAGLAPTGLDDDKVYKGFETLRFSILQLVKQICTNRNATVKDNIYSKLSDEAKDYYVMAIVANALYKHCFSHEKIYFGFDQTADNFLVQFYSNVSNHSKVSQQDMADWRIRTCLLSQSWDDSGHYLRLKAKDLAENIIWKKLNPFMPNARLGLMDKNVVQKDAKEKLAGICEQALRLALMFNSSKVEYTWAHDGQVELDPARVQPVGSLGYKNMQECGEGAYMVVFGGVVKGGGVQGKLAEDPTHLSDTLVIFGPFGEE</sequence>
<dbReference type="Proteomes" id="UP000799324">
    <property type="component" value="Unassembled WGS sequence"/>
</dbReference>
<dbReference type="EMBL" id="MU004355">
    <property type="protein sequence ID" value="KAF2654974.1"/>
    <property type="molecule type" value="Genomic_DNA"/>
</dbReference>
<keyword evidence="1" id="KW-0175">Coiled coil</keyword>
<evidence type="ECO:0000313" key="4">
    <source>
        <dbReference type="Proteomes" id="UP000799324"/>
    </source>
</evidence>
<evidence type="ECO:0000256" key="2">
    <source>
        <dbReference type="SAM" id="MobiDB-lite"/>
    </source>
</evidence>
<name>A0A6A6T8S7_9PLEO</name>
<feature type="coiled-coil region" evidence="1">
    <location>
        <begin position="146"/>
        <end position="173"/>
    </location>
</feature>
<organism evidence="3 4">
    <name type="scientific">Lophiostoma macrostomum CBS 122681</name>
    <dbReference type="NCBI Taxonomy" id="1314788"/>
    <lineage>
        <taxon>Eukaryota</taxon>
        <taxon>Fungi</taxon>
        <taxon>Dikarya</taxon>
        <taxon>Ascomycota</taxon>
        <taxon>Pezizomycotina</taxon>
        <taxon>Dothideomycetes</taxon>
        <taxon>Pleosporomycetidae</taxon>
        <taxon>Pleosporales</taxon>
        <taxon>Lophiostomataceae</taxon>
        <taxon>Lophiostoma</taxon>
    </lineage>
</organism>
<evidence type="ECO:0000256" key="1">
    <source>
        <dbReference type="SAM" id="Coils"/>
    </source>
</evidence>
<keyword evidence="4" id="KW-1185">Reference proteome</keyword>
<feature type="region of interest" description="Disordered" evidence="2">
    <location>
        <begin position="29"/>
        <end position="54"/>
    </location>
</feature>
<gene>
    <name evidence="3" type="ORF">K491DRAFT_440846</name>
</gene>
<proteinExistence type="predicted"/>
<reference evidence="3" key="1">
    <citation type="journal article" date="2020" name="Stud. Mycol.">
        <title>101 Dothideomycetes genomes: a test case for predicting lifestyles and emergence of pathogens.</title>
        <authorList>
            <person name="Haridas S."/>
            <person name="Albert R."/>
            <person name="Binder M."/>
            <person name="Bloem J."/>
            <person name="Labutti K."/>
            <person name="Salamov A."/>
            <person name="Andreopoulos B."/>
            <person name="Baker S."/>
            <person name="Barry K."/>
            <person name="Bills G."/>
            <person name="Bluhm B."/>
            <person name="Cannon C."/>
            <person name="Castanera R."/>
            <person name="Culley D."/>
            <person name="Daum C."/>
            <person name="Ezra D."/>
            <person name="Gonzalez J."/>
            <person name="Henrissat B."/>
            <person name="Kuo A."/>
            <person name="Liang C."/>
            <person name="Lipzen A."/>
            <person name="Lutzoni F."/>
            <person name="Magnuson J."/>
            <person name="Mondo S."/>
            <person name="Nolan M."/>
            <person name="Ohm R."/>
            <person name="Pangilinan J."/>
            <person name="Park H.-J."/>
            <person name="Ramirez L."/>
            <person name="Alfaro M."/>
            <person name="Sun H."/>
            <person name="Tritt A."/>
            <person name="Yoshinaga Y."/>
            <person name="Zwiers L.-H."/>
            <person name="Turgeon B."/>
            <person name="Goodwin S."/>
            <person name="Spatafora J."/>
            <person name="Crous P."/>
            <person name="Grigoriev I."/>
        </authorList>
    </citation>
    <scope>NUCLEOTIDE SEQUENCE</scope>
    <source>
        <strain evidence="3">CBS 122681</strain>
    </source>
</reference>